<proteinExistence type="predicted"/>
<evidence type="ECO:0000256" key="4">
    <source>
        <dbReference type="ARBA" id="ARBA00023242"/>
    </source>
</evidence>
<dbReference type="GO" id="GO:0006355">
    <property type="term" value="P:regulation of DNA-templated transcription"/>
    <property type="evidence" value="ECO:0007669"/>
    <property type="project" value="InterPro"/>
</dbReference>
<dbReference type="HOGENOM" id="CLU_501949_0_0_1"/>
<evidence type="ECO:0000313" key="8">
    <source>
        <dbReference type="Proteomes" id="UP000026961"/>
    </source>
</evidence>
<dbReference type="GO" id="GO:0003677">
    <property type="term" value="F:DNA binding"/>
    <property type="evidence" value="ECO:0007669"/>
    <property type="project" value="UniProtKB-KW"/>
</dbReference>
<keyword evidence="4" id="KW-0539">Nucleus</keyword>
<feature type="region of interest" description="Disordered" evidence="5">
    <location>
        <begin position="333"/>
        <end position="355"/>
    </location>
</feature>
<keyword evidence="3" id="KW-0804">Transcription</keyword>
<evidence type="ECO:0000256" key="5">
    <source>
        <dbReference type="SAM" id="MobiDB-lite"/>
    </source>
</evidence>
<keyword evidence="2" id="KW-0238">DNA-binding</keyword>
<feature type="region of interest" description="Disordered" evidence="5">
    <location>
        <begin position="459"/>
        <end position="543"/>
    </location>
</feature>
<feature type="compositionally biased region" description="Low complexity" evidence="5">
    <location>
        <begin position="505"/>
        <end position="535"/>
    </location>
</feature>
<keyword evidence="1" id="KW-0805">Transcription regulation</keyword>
<dbReference type="Gramene" id="OGLUM10G09720.1">
    <property type="protein sequence ID" value="OGLUM10G09720.1"/>
    <property type="gene ID" value="OGLUM10G09720"/>
</dbReference>
<feature type="compositionally biased region" description="Low complexity" evidence="5">
    <location>
        <begin position="472"/>
        <end position="491"/>
    </location>
</feature>
<dbReference type="PANTHER" id="PTHR31719">
    <property type="entry name" value="NAC TRANSCRIPTION FACTOR 56"/>
    <property type="match status" value="1"/>
</dbReference>
<reference evidence="7" key="1">
    <citation type="submission" date="2015-04" db="UniProtKB">
        <authorList>
            <consortium name="EnsemblPlants"/>
        </authorList>
    </citation>
    <scope>IDENTIFICATION</scope>
</reference>
<name>A0A0E0BAH1_9ORYZ</name>
<dbReference type="Pfam" id="PF02365">
    <property type="entry name" value="NAM"/>
    <property type="match status" value="1"/>
</dbReference>
<evidence type="ECO:0000256" key="1">
    <source>
        <dbReference type="ARBA" id="ARBA00023015"/>
    </source>
</evidence>
<dbReference type="eggNOG" id="ENOG502R70W">
    <property type="taxonomic scope" value="Eukaryota"/>
</dbReference>
<feature type="region of interest" description="Disordered" evidence="5">
    <location>
        <begin position="233"/>
        <end position="268"/>
    </location>
</feature>
<dbReference type="STRING" id="40148.A0A0E0BAH1"/>
<dbReference type="Gene3D" id="2.170.150.80">
    <property type="entry name" value="NAC domain"/>
    <property type="match status" value="1"/>
</dbReference>
<feature type="compositionally biased region" description="Basic and acidic residues" evidence="5">
    <location>
        <begin position="459"/>
        <end position="471"/>
    </location>
</feature>
<accession>A0A0E0BAH1</accession>
<dbReference type="InterPro" id="IPR036093">
    <property type="entry name" value="NAC_dom_sf"/>
</dbReference>
<dbReference type="Proteomes" id="UP000026961">
    <property type="component" value="Chromosome 10"/>
</dbReference>
<reference evidence="7" key="2">
    <citation type="submission" date="2018-05" db="EMBL/GenBank/DDBJ databases">
        <title>OgluRS3 (Oryza glumaepatula Reference Sequence Version 3).</title>
        <authorList>
            <person name="Zhang J."/>
            <person name="Kudrna D."/>
            <person name="Lee S."/>
            <person name="Talag J."/>
            <person name="Welchert J."/>
            <person name="Wing R.A."/>
        </authorList>
    </citation>
    <scope>NUCLEOTIDE SEQUENCE [LARGE SCALE GENOMIC DNA]</scope>
</reference>
<sequence>MAAPEDGEDGNFGKNKRGLPIGFYFAPTDQDLLAILEAKRLGRPLSRAHDAFFHDIRILDFHPAELYEKYAKDEEKGYIYFFSKREFPTSSKKRPLRVAEGGAWNSSGAVYKVVKSSKSGGGYDVGHKKTLVFHQRFPGDKEAVKTNWAIQEFTRIIGPQNEVPDLAVYRLFKMRKEGRETPADLAADEAAAAAAMNNRGQQASAAAMALPPPATGLPGGRMMSMADNANMASTSKAYGPSKSSSSQLQQDAAAAAAPPNAAGPSNWAPRPCNCRECAPAAGHYGYFAAAAAMNNRGGQASAAAKALPLPAPGLPGVRRMSMADKANMASTSKAYATSQSSSSQLQQGAAAVAAPPNAAGPNNWAPRPCNCRECAPAAGQYGYFASMVPRPSLDRKGKGKAPMDCAEQAGGGGGCHAESTSTPAPPKGAEYYGCSVAVEDDDEELLKFLQAMVRGEEVEGDGDHAMADERGPQQGSSPVAAAAAFGSAPAGHDGRRGSLQGGHHGSSSPTSLAAAAATGDDVTSAASAGDDVSGSQQEDHPAR</sequence>
<keyword evidence="8" id="KW-1185">Reference proteome</keyword>
<evidence type="ECO:0000259" key="6">
    <source>
        <dbReference type="PROSITE" id="PS51005"/>
    </source>
</evidence>
<dbReference type="SUPFAM" id="SSF101941">
    <property type="entry name" value="NAC domain"/>
    <property type="match status" value="1"/>
</dbReference>
<dbReference type="AlphaFoldDB" id="A0A0E0BAH1"/>
<evidence type="ECO:0000256" key="2">
    <source>
        <dbReference type="ARBA" id="ARBA00023125"/>
    </source>
</evidence>
<feature type="region of interest" description="Disordered" evidence="5">
    <location>
        <begin position="394"/>
        <end position="426"/>
    </location>
</feature>
<evidence type="ECO:0000256" key="3">
    <source>
        <dbReference type="ARBA" id="ARBA00023163"/>
    </source>
</evidence>
<evidence type="ECO:0000313" key="7">
    <source>
        <dbReference type="EnsemblPlants" id="OGLUM10G09720.1"/>
    </source>
</evidence>
<dbReference type="InterPro" id="IPR003441">
    <property type="entry name" value="NAC-dom"/>
</dbReference>
<dbReference type="EnsemblPlants" id="OGLUM10G09720.1">
    <property type="protein sequence ID" value="OGLUM10G09720.1"/>
    <property type="gene ID" value="OGLUM10G09720"/>
</dbReference>
<feature type="domain" description="NAC" evidence="6">
    <location>
        <begin position="19"/>
        <end position="174"/>
    </location>
</feature>
<protein>
    <recommendedName>
        <fullName evidence="6">NAC domain-containing protein</fullName>
    </recommendedName>
</protein>
<dbReference type="PROSITE" id="PS51005">
    <property type="entry name" value="NAC"/>
    <property type="match status" value="1"/>
</dbReference>
<dbReference type="PANTHER" id="PTHR31719:SF94">
    <property type="entry name" value="PROTEIN ATAF2"/>
    <property type="match status" value="1"/>
</dbReference>
<organism evidence="7">
    <name type="scientific">Oryza glumipatula</name>
    <dbReference type="NCBI Taxonomy" id="40148"/>
    <lineage>
        <taxon>Eukaryota</taxon>
        <taxon>Viridiplantae</taxon>
        <taxon>Streptophyta</taxon>
        <taxon>Embryophyta</taxon>
        <taxon>Tracheophyta</taxon>
        <taxon>Spermatophyta</taxon>
        <taxon>Magnoliopsida</taxon>
        <taxon>Liliopsida</taxon>
        <taxon>Poales</taxon>
        <taxon>Poaceae</taxon>
        <taxon>BOP clade</taxon>
        <taxon>Oryzoideae</taxon>
        <taxon>Oryzeae</taxon>
        <taxon>Oryzinae</taxon>
        <taxon>Oryza</taxon>
    </lineage>
</organism>